<comment type="similarity">
    <text evidence="1">Belongs to the peptidase C48 family.</text>
</comment>
<gene>
    <name evidence="6" type="ORF">EUGRSUZ_B00120</name>
</gene>
<dbReference type="PANTHER" id="PTHR46915">
    <property type="entry name" value="UBIQUITIN-LIKE PROTEASE 4-RELATED"/>
    <property type="match status" value="1"/>
</dbReference>
<dbReference type="InterPro" id="IPR003653">
    <property type="entry name" value="Peptidase_C48_C"/>
</dbReference>
<evidence type="ECO:0000256" key="1">
    <source>
        <dbReference type="ARBA" id="ARBA00005234"/>
    </source>
</evidence>
<dbReference type="Pfam" id="PF02902">
    <property type="entry name" value="Peptidase_C48"/>
    <property type="match status" value="1"/>
</dbReference>
<sequence length="234" mass="27752">MPKRKQREVLVVDDFCAAAGTNRRRNHNSTFSKHPNTLDTDKFECCFRNIWRDLSEDKKASFTFMDSLWFTLYMRESSREKVLKWIKKECIFSKKYVVIPIVCWSHWSLLILCHFGETKSKARTPCMILLDSLHMANPKRLEPAIRKFVVDIYQAEAKERPEKKWAISQIPLLVPKVPQQRNGEDCGRFVLYFTSLFVENAPTNFSTDDGYPYFMKEDWFRPQDLDNFCGRLRL</sequence>
<dbReference type="STRING" id="71139.A0A059CYA3"/>
<evidence type="ECO:0000256" key="3">
    <source>
        <dbReference type="ARBA" id="ARBA00022801"/>
    </source>
</evidence>
<dbReference type="GO" id="GO:0016926">
    <property type="term" value="P:protein desumoylation"/>
    <property type="evidence" value="ECO:0007669"/>
    <property type="project" value="UniProtKB-ARBA"/>
</dbReference>
<dbReference type="AlphaFoldDB" id="A0A059CYA3"/>
<dbReference type="Gene3D" id="3.40.395.10">
    <property type="entry name" value="Adenoviral Proteinase, Chain A"/>
    <property type="match status" value="1"/>
</dbReference>
<dbReference type="Gramene" id="KCW83166">
    <property type="protein sequence ID" value="KCW83166"/>
    <property type="gene ID" value="EUGRSUZ_B00120"/>
</dbReference>
<keyword evidence="3" id="KW-0378">Hydrolase</keyword>
<name>A0A059CYA3_EUCGR</name>
<accession>A0A059CYA3</accession>
<proteinExistence type="inferred from homology"/>
<evidence type="ECO:0000256" key="2">
    <source>
        <dbReference type="ARBA" id="ARBA00022670"/>
    </source>
</evidence>
<protein>
    <recommendedName>
        <fullName evidence="5">Ubiquitin-like protease family profile domain-containing protein</fullName>
    </recommendedName>
</protein>
<dbReference type="EMBL" id="KK198754">
    <property type="protein sequence ID" value="KCW83166.1"/>
    <property type="molecule type" value="Genomic_DNA"/>
</dbReference>
<keyword evidence="4" id="KW-0788">Thiol protease</keyword>
<dbReference type="KEGG" id="egr:104416910"/>
<organism evidence="6">
    <name type="scientific">Eucalyptus grandis</name>
    <name type="common">Flooded gum</name>
    <dbReference type="NCBI Taxonomy" id="71139"/>
    <lineage>
        <taxon>Eukaryota</taxon>
        <taxon>Viridiplantae</taxon>
        <taxon>Streptophyta</taxon>
        <taxon>Embryophyta</taxon>
        <taxon>Tracheophyta</taxon>
        <taxon>Spermatophyta</taxon>
        <taxon>Magnoliopsida</taxon>
        <taxon>eudicotyledons</taxon>
        <taxon>Gunneridae</taxon>
        <taxon>Pentapetalae</taxon>
        <taxon>rosids</taxon>
        <taxon>malvids</taxon>
        <taxon>Myrtales</taxon>
        <taxon>Myrtaceae</taxon>
        <taxon>Myrtoideae</taxon>
        <taxon>Eucalypteae</taxon>
        <taxon>Eucalyptus</taxon>
    </lineage>
</organism>
<dbReference type="PANTHER" id="PTHR46915:SF6">
    <property type="entry name" value="CYSTEINE PROTEINASES SUPERFAMILY PROTEIN"/>
    <property type="match status" value="1"/>
</dbReference>
<dbReference type="GO" id="GO:0006508">
    <property type="term" value="P:proteolysis"/>
    <property type="evidence" value="ECO:0007669"/>
    <property type="project" value="UniProtKB-KW"/>
</dbReference>
<dbReference type="GO" id="GO:0016929">
    <property type="term" value="F:deSUMOylase activity"/>
    <property type="evidence" value="ECO:0000318"/>
    <property type="project" value="GO_Central"/>
</dbReference>
<dbReference type="GO" id="GO:0005634">
    <property type="term" value="C:nucleus"/>
    <property type="evidence" value="ECO:0000318"/>
    <property type="project" value="GO_Central"/>
</dbReference>
<dbReference type="InParanoid" id="A0A059CYA3"/>
<evidence type="ECO:0000259" key="5">
    <source>
        <dbReference type="PROSITE" id="PS50600"/>
    </source>
</evidence>
<dbReference type="GO" id="GO:0070139">
    <property type="term" value="F:SUMO-specific endopeptidase activity"/>
    <property type="evidence" value="ECO:0000318"/>
    <property type="project" value="GO_Central"/>
</dbReference>
<dbReference type="eggNOG" id="KOG0779">
    <property type="taxonomic scope" value="Eukaryota"/>
</dbReference>
<dbReference type="SUPFAM" id="SSF54001">
    <property type="entry name" value="Cysteine proteinases"/>
    <property type="match status" value="1"/>
</dbReference>
<dbReference type="OrthoDB" id="1939479at2759"/>
<dbReference type="InterPro" id="IPR038765">
    <property type="entry name" value="Papain-like_cys_pep_sf"/>
</dbReference>
<dbReference type="PROSITE" id="PS50600">
    <property type="entry name" value="ULP_PROTEASE"/>
    <property type="match status" value="1"/>
</dbReference>
<reference evidence="6" key="1">
    <citation type="submission" date="2013-07" db="EMBL/GenBank/DDBJ databases">
        <title>The genome of Eucalyptus grandis.</title>
        <authorList>
            <person name="Schmutz J."/>
            <person name="Hayes R."/>
            <person name="Myburg A."/>
            <person name="Tuskan G."/>
            <person name="Grattapaglia D."/>
            <person name="Rokhsar D.S."/>
        </authorList>
    </citation>
    <scope>NUCLEOTIDE SEQUENCE</scope>
    <source>
        <tissue evidence="6">Leaf extractions</tissue>
    </source>
</reference>
<evidence type="ECO:0000313" key="6">
    <source>
        <dbReference type="EMBL" id="KCW83166.1"/>
    </source>
</evidence>
<evidence type="ECO:0000256" key="4">
    <source>
        <dbReference type="ARBA" id="ARBA00022807"/>
    </source>
</evidence>
<dbReference type="OMA" id="CWGHWNL"/>
<dbReference type="FunCoup" id="A0A059CYA3">
    <property type="interactions" value="114"/>
</dbReference>
<feature type="domain" description="Ubiquitin-like protease family profile" evidence="5">
    <location>
        <begin position="8"/>
        <end position="197"/>
    </location>
</feature>
<keyword evidence="2" id="KW-0645">Protease</keyword>